<name>A0A1G8TXX7_9BACI</name>
<dbReference type="STRING" id="86666.SAMN04490247_2027"/>
<keyword evidence="3" id="KW-1185">Reference proteome</keyword>
<evidence type="ECO:0000313" key="3">
    <source>
        <dbReference type="Proteomes" id="UP000199225"/>
    </source>
</evidence>
<evidence type="ECO:0000313" key="2">
    <source>
        <dbReference type="EMBL" id="SDJ46254.1"/>
    </source>
</evidence>
<gene>
    <name evidence="2" type="ORF">SAMN04490247_2027</name>
</gene>
<dbReference type="AlphaFoldDB" id="A0A1G8TXX7"/>
<feature type="region of interest" description="Disordered" evidence="1">
    <location>
        <begin position="14"/>
        <end position="48"/>
    </location>
</feature>
<reference evidence="3" key="1">
    <citation type="submission" date="2016-10" db="EMBL/GenBank/DDBJ databases">
        <authorList>
            <person name="Varghese N."/>
            <person name="Submissions S."/>
        </authorList>
    </citation>
    <scope>NUCLEOTIDE SEQUENCE [LARGE SCALE GENOMIC DNA]</scope>
    <source>
        <strain evidence="3">DSM 4771</strain>
    </source>
</reference>
<dbReference type="RefSeq" id="WP_176757492.1">
    <property type="nucleotide sequence ID" value="NZ_FNEV01000005.1"/>
</dbReference>
<dbReference type="EMBL" id="FNEV01000005">
    <property type="protein sequence ID" value="SDJ46254.1"/>
    <property type="molecule type" value="Genomic_DNA"/>
</dbReference>
<sequence length="48" mass="5537">MTLLFTKGRELMEEDFKKSVAQNAETQKSDNKSKTKSGKLFNKQSKKK</sequence>
<protein>
    <submittedName>
        <fullName evidence="2">Uncharacterized protein</fullName>
    </submittedName>
</protein>
<organism evidence="2 3">
    <name type="scientific">Salimicrobium halophilum</name>
    <dbReference type="NCBI Taxonomy" id="86666"/>
    <lineage>
        <taxon>Bacteria</taxon>
        <taxon>Bacillati</taxon>
        <taxon>Bacillota</taxon>
        <taxon>Bacilli</taxon>
        <taxon>Bacillales</taxon>
        <taxon>Bacillaceae</taxon>
        <taxon>Salimicrobium</taxon>
    </lineage>
</organism>
<dbReference type="Proteomes" id="UP000199225">
    <property type="component" value="Unassembled WGS sequence"/>
</dbReference>
<proteinExistence type="predicted"/>
<evidence type="ECO:0000256" key="1">
    <source>
        <dbReference type="SAM" id="MobiDB-lite"/>
    </source>
</evidence>
<accession>A0A1G8TXX7</accession>